<dbReference type="InterPro" id="IPR029068">
    <property type="entry name" value="Glyas_Bleomycin-R_OHBP_Dase"/>
</dbReference>
<dbReference type="PANTHER" id="PTHR34109">
    <property type="entry name" value="BNAUNNG04460D PROTEIN-RELATED"/>
    <property type="match status" value="1"/>
</dbReference>
<dbReference type="SUPFAM" id="SSF54593">
    <property type="entry name" value="Glyoxalase/Bleomycin resistance protein/Dihydroxybiphenyl dioxygenase"/>
    <property type="match status" value="1"/>
</dbReference>
<dbReference type="PANTHER" id="PTHR34109:SF1">
    <property type="entry name" value="VOC DOMAIN-CONTAINING PROTEIN"/>
    <property type="match status" value="1"/>
</dbReference>
<dbReference type="InterPro" id="IPR004360">
    <property type="entry name" value="Glyas_Fos-R_dOase_dom"/>
</dbReference>
<accession>A0ABW4HX62</accession>
<comment type="caution">
    <text evidence="2">The sequence shown here is derived from an EMBL/GenBank/DDBJ whole genome shotgun (WGS) entry which is preliminary data.</text>
</comment>
<organism evidence="2 3">
    <name type="scientific">Sphingomonas tabacisoli</name>
    <dbReference type="NCBI Taxonomy" id="2249466"/>
    <lineage>
        <taxon>Bacteria</taxon>
        <taxon>Pseudomonadati</taxon>
        <taxon>Pseudomonadota</taxon>
        <taxon>Alphaproteobacteria</taxon>
        <taxon>Sphingomonadales</taxon>
        <taxon>Sphingomonadaceae</taxon>
        <taxon>Sphingomonas</taxon>
    </lineage>
</organism>
<dbReference type="EMBL" id="JBHUDY010000001">
    <property type="protein sequence ID" value="MFD1610258.1"/>
    <property type="molecule type" value="Genomic_DNA"/>
</dbReference>
<dbReference type="PROSITE" id="PS51819">
    <property type="entry name" value="VOC"/>
    <property type="match status" value="1"/>
</dbReference>
<name>A0ABW4HX62_9SPHN</name>
<dbReference type="RefSeq" id="WP_380885766.1">
    <property type="nucleotide sequence ID" value="NZ_JBHUDY010000001.1"/>
</dbReference>
<feature type="domain" description="VOC" evidence="1">
    <location>
        <begin position="13"/>
        <end position="136"/>
    </location>
</feature>
<dbReference type="Proteomes" id="UP001597115">
    <property type="component" value="Unassembled WGS sequence"/>
</dbReference>
<reference evidence="3" key="1">
    <citation type="journal article" date="2019" name="Int. J. Syst. Evol. Microbiol.">
        <title>The Global Catalogue of Microorganisms (GCM) 10K type strain sequencing project: providing services to taxonomists for standard genome sequencing and annotation.</title>
        <authorList>
            <consortium name="The Broad Institute Genomics Platform"/>
            <consortium name="The Broad Institute Genome Sequencing Center for Infectious Disease"/>
            <person name="Wu L."/>
            <person name="Ma J."/>
        </authorList>
    </citation>
    <scope>NUCLEOTIDE SEQUENCE [LARGE SCALE GENOMIC DNA]</scope>
    <source>
        <strain evidence="3">CGMCC 1.16275</strain>
    </source>
</reference>
<evidence type="ECO:0000313" key="2">
    <source>
        <dbReference type="EMBL" id="MFD1610258.1"/>
    </source>
</evidence>
<evidence type="ECO:0000313" key="3">
    <source>
        <dbReference type="Proteomes" id="UP001597115"/>
    </source>
</evidence>
<proteinExistence type="predicted"/>
<dbReference type="InterPro" id="IPR037523">
    <property type="entry name" value="VOC_core"/>
</dbReference>
<dbReference type="Gene3D" id="3.30.720.110">
    <property type="match status" value="1"/>
</dbReference>
<gene>
    <name evidence="2" type="ORF">ACFSCW_00425</name>
</gene>
<protein>
    <submittedName>
        <fullName evidence="2">VOC family protein</fullName>
    </submittedName>
</protein>
<evidence type="ECO:0000259" key="1">
    <source>
        <dbReference type="PROSITE" id="PS51819"/>
    </source>
</evidence>
<dbReference type="Gene3D" id="3.30.720.120">
    <property type="match status" value="1"/>
</dbReference>
<sequence>MDNQADQEPRTGLTPHLTIRDGRAAEAIEFYAKAFGATEHIRVPADDKKRLMHAHLTVNDTSLMLHDDFPEHRGGGEAPAPAGVLLHLQVDDADKWFNAATAAGAEVVLPIGDQFWGDRYGQVRDPFGHLWSIGCPIKK</sequence>
<dbReference type="CDD" id="cd07246">
    <property type="entry name" value="VOC_like"/>
    <property type="match status" value="1"/>
</dbReference>
<keyword evidence="3" id="KW-1185">Reference proteome</keyword>
<dbReference type="Pfam" id="PF00903">
    <property type="entry name" value="Glyoxalase"/>
    <property type="match status" value="1"/>
</dbReference>